<evidence type="ECO:0000313" key="3">
    <source>
        <dbReference type="Proteomes" id="UP000324853"/>
    </source>
</evidence>
<evidence type="ECO:0000256" key="1">
    <source>
        <dbReference type="SAM" id="MobiDB-lite"/>
    </source>
</evidence>
<dbReference type="OrthoDB" id="8449754at2"/>
<proteinExistence type="predicted"/>
<keyword evidence="3" id="KW-1185">Reference proteome</keyword>
<comment type="caution">
    <text evidence="2">The sequence shown here is derived from an EMBL/GenBank/DDBJ whole genome shotgun (WGS) entry which is preliminary data.</text>
</comment>
<dbReference type="RefSeq" id="WP_148749813.1">
    <property type="nucleotide sequence ID" value="NZ_VSSR01000011.1"/>
</dbReference>
<name>A0A5S4X2Y9_9BRAD</name>
<accession>A0A5S4X2Y9</accession>
<dbReference type="Proteomes" id="UP000324853">
    <property type="component" value="Unassembled WGS sequence"/>
</dbReference>
<organism evidence="2 3">
    <name type="scientific">Bradyrhizobium cytisi</name>
    <dbReference type="NCBI Taxonomy" id="515489"/>
    <lineage>
        <taxon>Bacteria</taxon>
        <taxon>Pseudomonadati</taxon>
        <taxon>Pseudomonadota</taxon>
        <taxon>Alphaproteobacteria</taxon>
        <taxon>Hyphomicrobiales</taxon>
        <taxon>Nitrobacteraceae</taxon>
        <taxon>Bradyrhizobium</taxon>
    </lineage>
</organism>
<evidence type="ECO:0008006" key="4">
    <source>
        <dbReference type="Google" id="ProtNLM"/>
    </source>
</evidence>
<reference evidence="2 3" key="1">
    <citation type="submission" date="2019-08" db="EMBL/GenBank/DDBJ databases">
        <title>Bradyrhizobium hipponensis sp. nov., a rhizobium isolated from a Lupinus angustifolius root nodule in Tunisia.</title>
        <authorList>
            <person name="Off K."/>
            <person name="Rejili M."/>
            <person name="Mars M."/>
            <person name="Brachmann A."/>
            <person name="Marin M."/>
        </authorList>
    </citation>
    <scope>NUCLEOTIDE SEQUENCE [LARGE SCALE GENOMIC DNA]</scope>
    <source>
        <strain evidence="2 3">CTAW11</strain>
    </source>
</reference>
<sequence length="187" mass="20187">MSAPNTSQSDLIAFLDYLADKGLMNATTASSRKGAVKTLFSVLDPTETADVTTLKIDEVAMRFANKRGADFKPDSVKVYKSRVIGAIEDFKKYRADPLNFKVSLTPKATSGKGDKASPAKEPAQDTSNPQAHQPIEPFVSPSEIVFPIPIRPNTIVRIVGLPSDLTPQEASRIANVIQALASVQDPF</sequence>
<evidence type="ECO:0000313" key="2">
    <source>
        <dbReference type="EMBL" id="TYL86778.1"/>
    </source>
</evidence>
<gene>
    <name evidence="2" type="ORF">FXB38_05830</name>
</gene>
<protein>
    <recommendedName>
        <fullName evidence="4">Core-binding (CB) domain-containing protein</fullName>
    </recommendedName>
</protein>
<feature type="region of interest" description="Disordered" evidence="1">
    <location>
        <begin position="104"/>
        <end position="135"/>
    </location>
</feature>
<dbReference type="EMBL" id="VSSR01000011">
    <property type="protein sequence ID" value="TYL86778.1"/>
    <property type="molecule type" value="Genomic_DNA"/>
</dbReference>
<dbReference type="AlphaFoldDB" id="A0A5S4X2Y9"/>